<dbReference type="AlphaFoldDB" id="E1F5Q3"/>
<proteinExistence type="predicted"/>
<organism evidence="2 3">
    <name type="scientific">Giardia intestinalis (strain P15)</name>
    <name type="common">Giardia lamblia</name>
    <dbReference type="NCBI Taxonomy" id="658858"/>
    <lineage>
        <taxon>Eukaryota</taxon>
        <taxon>Metamonada</taxon>
        <taxon>Diplomonadida</taxon>
        <taxon>Hexamitidae</taxon>
        <taxon>Giardiinae</taxon>
        <taxon>Giardia</taxon>
    </lineage>
</organism>
<evidence type="ECO:0000313" key="2">
    <source>
        <dbReference type="EMBL" id="EFO62211.1"/>
    </source>
</evidence>
<dbReference type="SUPFAM" id="SSF52540">
    <property type="entry name" value="P-loop containing nucleoside triphosphate hydrolases"/>
    <property type="match status" value="1"/>
</dbReference>
<reference evidence="2 3" key="1">
    <citation type="journal article" date="2010" name="BMC Genomics">
        <title>Genome analysis and comparative genomics of a Giardia intestinalis assemblage E isolate.</title>
        <authorList>
            <person name="Jerlstrom-Hultqvist J."/>
            <person name="Franzen O."/>
            <person name="Ankarklev J."/>
            <person name="Xu F."/>
            <person name="Nohynkova E."/>
            <person name="Andersson J.O."/>
            <person name="Svard S.G."/>
            <person name="Andersson B."/>
        </authorList>
    </citation>
    <scope>NUCLEOTIDE SEQUENCE [LARGE SCALE GENOMIC DNA]</scope>
    <source>
        <strain evidence="2 3">P15</strain>
    </source>
</reference>
<evidence type="ECO:0000256" key="1">
    <source>
        <dbReference type="SAM" id="MobiDB-lite"/>
    </source>
</evidence>
<dbReference type="VEuPathDB" id="GiardiaDB:GLP15_4640"/>
<accession>E1F5Q3</accession>
<gene>
    <name evidence="2" type="ORF">GLP15_4640</name>
</gene>
<dbReference type="OMA" id="AMINRRC"/>
<dbReference type="Proteomes" id="UP000008974">
    <property type="component" value="Unassembled WGS sequence"/>
</dbReference>
<comment type="caution">
    <text evidence="2">The sequence shown here is derived from an EMBL/GenBank/DDBJ whole genome shotgun (WGS) entry which is preliminary data.</text>
</comment>
<dbReference type="InterPro" id="IPR027417">
    <property type="entry name" value="P-loop_NTPase"/>
</dbReference>
<evidence type="ECO:0000313" key="3">
    <source>
        <dbReference type="Proteomes" id="UP000008974"/>
    </source>
</evidence>
<dbReference type="EMBL" id="ACVC01000189">
    <property type="protein sequence ID" value="EFO62211.1"/>
    <property type="molecule type" value="Genomic_DNA"/>
</dbReference>
<name>E1F5Q3_GIAIA</name>
<sequence length="386" mass="42730">MKAFLFWRNQILPCSMSIGYGFLFIFRSPEQGNRQGRHIQKFKTMTSTLLSSHILNKTDQKAAEVALAALHHISIPVSQTQQLSIAVIGARSTGKSTLTALLAGLPFLRFSPSQCSSFIMTHYVPPRSCTALRLIVQDVHYEDNAILLTNGLVFTVSCLNVDLSIRHLESVVDRVLQYQEVLIAFTKTDQATNDEFTAALSKTTDIVARLRARRILCQMVMLSLPSDDTKAYLKTFTNHVYISMRHALAQRELKELEEQLADSTASMLSENSVSLAAMINRRCIHSSLSSEVLSIAFNIELFGNKRYAQQLELYKSIVAQQEPSSIKLPSASITKGDVTVTVMPAVPEDQSQTHSRSAPEPCEEDGIKTTKSNASILSSVVVDDSS</sequence>
<feature type="region of interest" description="Disordered" evidence="1">
    <location>
        <begin position="346"/>
        <end position="371"/>
    </location>
</feature>
<dbReference type="OrthoDB" id="10253937at2759"/>
<protein>
    <submittedName>
        <fullName evidence="2">Uncharacterized protein</fullName>
    </submittedName>
</protein>